<accession>A0ABV2JRY3</accession>
<evidence type="ECO:0000313" key="6">
    <source>
        <dbReference type="EMBL" id="MET3650498.1"/>
    </source>
</evidence>
<sequence>MKIETLAIVLFAAWLLSEMLLLRTTNDRSGANVDRRSMLILASSNLFIPCVCMALYLFGIGANAFGPAIKMIGIAVMLFGFGIRWAGMWTLRKFFSANVAVQADHRLIVQGPYRFVRHPGYFGGWLSFVGLGLALGDWLALLILAFLTVPAFLFRIRVEEGMLRHAFPDYSAYAVKVKRFVPFVW</sequence>
<dbReference type="Proteomes" id="UP001549184">
    <property type="component" value="Unassembled WGS sequence"/>
</dbReference>
<evidence type="ECO:0000313" key="7">
    <source>
        <dbReference type="Proteomes" id="UP001549184"/>
    </source>
</evidence>
<evidence type="ECO:0000256" key="2">
    <source>
        <dbReference type="ARBA" id="ARBA00022692"/>
    </source>
</evidence>
<dbReference type="EMBL" id="JBEPMU010000001">
    <property type="protein sequence ID" value="MET3650498.1"/>
    <property type="molecule type" value="Genomic_DNA"/>
</dbReference>
<feature type="transmembrane region" description="Helical" evidence="5">
    <location>
        <begin position="39"/>
        <end position="59"/>
    </location>
</feature>
<keyword evidence="7" id="KW-1185">Reference proteome</keyword>
<dbReference type="InterPro" id="IPR007318">
    <property type="entry name" value="Phopholipid_MeTrfase"/>
</dbReference>
<keyword evidence="4 5" id="KW-0472">Membrane</keyword>
<keyword evidence="3 5" id="KW-1133">Transmembrane helix</keyword>
<evidence type="ECO:0000256" key="5">
    <source>
        <dbReference type="SAM" id="Phobius"/>
    </source>
</evidence>
<dbReference type="Pfam" id="PF04191">
    <property type="entry name" value="PEMT"/>
    <property type="match status" value="1"/>
</dbReference>
<comment type="caution">
    <text evidence="6">The sequence shown here is derived from an EMBL/GenBank/DDBJ whole genome shotgun (WGS) entry which is preliminary data.</text>
</comment>
<evidence type="ECO:0000256" key="4">
    <source>
        <dbReference type="ARBA" id="ARBA00023136"/>
    </source>
</evidence>
<dbReference type="RefSeq" id="WP_354011996.1">
    <property type="nucleotide sequence ID" value="NZ_JBEPMU010000001.1"/>
</dbReference>
<protein>
    <submittedName>
        <fullName evidence="6">Protein-S-isoprenylcysteine O-methyltransferase Ste14</fullName>
    </submittedName>
</protein>
<reference evidence="6 7" key="1">
    <citation type="submission" date="2024-06" db="EMBL/GenBank/DDBJ databases">
        <title>Sorghum-associated microbial communities from plants grown in Nebraska, USA.</title>
        <authorList>
            <person name="Schachtman D."/>
        </authorList>
    </citation>
    <scope>NUCLEOTIDE SEQUENCE [LARGE SCALE GENOMIC DNA]</scope>
    <source>
        <strain evidence="6 7">1073</strain>
    </source>
</reference>
<keyword evidence="2 5" id="KW-0812">Transmembrane</keyword>
<evidence type="ECO:0000256" key="3">
    <source>
        <dbReference type="ARBA" id="ARBA00022989"/>
    </source>
</evidence>
<comment type="subcellular location">
    <subcellularLocation>
        <location evidence="1">Endomembrane system</location>
        <topology evidence="1">Multi-pass membrane protein</topology>
    </subcellularLocation>
</comment>
<evidence type="ECO:0000256" key="1">
    <source>
        <dbReference type="ARBA" id="ARBA00004127"/>
    </source>
</evidence>
<dbReference type="PANTHER" id="PTHR43847:SF1">
    <property type="entry name" value="BLL3993 PROTEIN"/>
    <property type="match status" value="1"/>
</dbReference>
<dbReference type="PANTHER" id="PTHR43847">
    <property type="entry name" value="BLL3993 PROTEIN"/>
    <property type="match status" value="1"/>
</dbReference>
<feature type="transmembrane region" description="Helical" evidence="5">
    <location>
        <begin position="125"/>
        <end position="154"/>
    </location>
</feature>
<gene>
    <name evidence="6" type="ORF">ABIC75_000200</name>
</gene>
<feature type="transmembrane region" description="Helical" evidence="5">
    <location>
        <begin position="71"/>
        <end position="91"/>
    </location>
</feature>
<dbReference type="InterPro" id="IPR052527">
    <property type="entry name" value="Metal_cation-efflux_comp"/>
</dbReference>
<organism evidence="6 7">
    <name type="scientific">Dyella japonica</name>
    <dbReference type="NCBI Taxonomy" id="231455"/>
    <lineage>
        <taxon>Bacteria</taxon>
        <taxon>Pseudomonadati</taxon>
        <taxon>Pseudomonadota</taxon>
        <taxon>Gammaproteobacteria</taxon>
        <taxon>Lysobacterales</taxon>
        <taxon>Rhodanobacteraceae</taxon>
        <taxon>Dyella</taxon>
    </lineage>
</organism>
<proteinExistence type="predicted"/>
<dbReference type="Gene3D" id="1.20.120.1630">
    <property type="match status" value="1"/>
</dbReference>
<name>A0ABV2JRY3_9GAMM</name>